<feature type="transmembrane region" description="Helical" evidence="1">
    <location>
        <begin position="60"/>
        <end position="81"/>
    </location>
</feature>
<evidence type="ECO:0000313" key="2">
    <source>
        <dbReference type="EMBL" id="BBU47699.1"/>
    </source>
</evidence>
<feature type="transmembrane region" description="Helical" evidence="1">
    <location>
        <begin position="9"/>
        <end position="29"/>
    </location>
</feature>
<accession>A0A809SE94</accession>
<proteinExistence type="predicted"/>
<dbReference type="AlphaFoldDB" id="A0A809SE94"/>
<keyword evidence="1" id="KW-1133">Transmembrane helix</keyword>
<dbReference type="EMBL" id="AP022325">
    <property type="protein sequence ID" value="BBU47699.1"/>
    <property type="molecule type" value="Genomic_DNA"/>
</dbReference>
<evidence type="ECO:0000256" key="1">
    <source>
        <dbReference type="SAM" id="Phobius"/>
    </source>
</evidence>
<dbReference type="Proteomes" id="UP000464317">
    <property type="component" value="Chromosome"/>
</dbReference>
<keyword evidence="3" id="KW-1185">Reference proteome</keyword>
<organism evidence="2 3">
    <name type="scientific">Mycoplasmopsis felis</name>
    <dbReference type="NCBI Taxonomy" id="33923"/>
    <lineage>
        <taxon>Bacteria</taxon>
        <taxon>Bacillati</taxon>
        <taxon>Mycoplasmatota</taxon>
        <taxon>Mycoplasmoidales</taxon>
        <taxon>Metamycoplasmataceae</taxon>
        <taxon>Mycoplasmopsis</taxon>
    </lineage>
</organism>
<evidence type="ECO:0000313" key="3">
    <source>
        <dbReference type="Proteomes" id="UP000464317"/>
    </source>
</evidence>
<name>A0A809SE94_9BACT</name>
<dbReference type="RefSeq" id="WP_036430024.1">
    <property type="nucleotide sequence ID" value="NZ_AP022325.1"/>
</dbReference>
<keyword evidence="1" id="KW-0472">Membrane</keyword>
<protein>
    <submittedName>
        <fullName evidence="2">Uncharacterized protein</fullName>
    </submittedName>
</protein>
<reference evidence="2 3" key="1">
    <citation type="submission" date="2020-01" db="EMBL/GenBank/DDBJ databases">
        <title>Complete genome sequence of Mycoplasma felis strain Myco-2.</title>
        <authorList>
            <person name="Kinoshita Y."/>
            <person name="Niwa H."/>
            <person name="Uchida-Fujii E."/>
            <person name="Nukada T."/>
        </authorList>
    </citation>
    <scope>NUCLEOTIDE SEQUENCE [LARGE SCALE GENOMIC DNA]</scope>
    <source>
        <strain evidence="2 3">Myco-2</strain>
    </source>
</reference>
<keyword evidence="1" id="KW-0812">Transmembrane</keyword>
<dbReference type="KEGG" id="mfel:JPM2_3920"/>
<gene>
    <name evidence="2" type="ORF">JPM2_3920</name>
</gene>
<sequence length="91" mass="10384">MKGYKRKIIIWTFVGLLALIAIIALSFLISSLEEVINIYEKVTLDTKIIDSYQFTKAYSIGGLAFSCVVFVMSFIIAYAGFRSWKYSEMFS</sequence>